<dbReference type="STRING" id="1127696.HMPREF9134_01470"/>
<dbReference type="AlphaFoldDB" id="L1NBA8"/>
<name>L1NBA8_9PORP</name>
<evidence type="ECO:0000313" key="3">
    <source>
        <dbReference type="Proteomes" id="UP000010408"/>
    </source>
</evidence>
<reference evidence="2 3" key="1">
    <citation type="submission" date="2012-05" db="EMBL/GenBank/DDBJ databases">
        <authorList>
            <person name="Weinstock G."/>
            <person name="Sodergren E."/>
            <person name="Lobos E.A."/>
            <person name="Fulton L."/>
            <person name="Fulton R."/>
            <person name="Courtney L."/>
            <person name="Fronick C."/>
            <person name="O'Laughlin M."/>
            <person name="Godfrey J."/>
            <person name="Wilson R.M."/>
            <person name="Miner T."/>
            <person name="Farmer C."/>
            <person name="Delehaunty K."/>
            <person name="Cordes M."/>
            <person name="Minx P."/>
            <person name="Tomlinson C."/>
            <person name="Chen J."/>
            <person name="Wollam A."/>
            <person name="Pepin K.H."/>
            <person name="Bhonagiri V."/>
            <person name="Zhang X."/>
            <person name="Suruliraj S."/>
            <person name="Warren W."/>
            <person name="Mitreva M."/>
            <person name="Mardis E.R."/>
            <person name="Wilson R.K."/>
        </authorList>
    </citation>
    <scope>NUCLEOTIDE SEQUENCE [LARGE SCALE GENOMIC DNA]</scope>
    <source>
        <strain evidence="2 3">F0037</strain>
    </source>
</reference>
<protein>
    <submittedName>
        <fullName evidence="2">Uncharacterized protein</fullName>
    </submittedName>
</protein>
<feature type="region of interest" description="Disordered" evidence="1">
    <location>
        <begin position="1"/>
        <end position="40"/>
    </location>
</feature>
<sequence>FYEMKKDPEHYGRIRVKRENSEQDNNGNIINILSKSKTEP</sequence>
<dbReference type="Proteomes" id="UP000010408">
    <property type="component" value="Unassembled WGS sequence"/>
</dbReference>
<proteinExistence type="predicted"/>
<dbReference type="HOGENOM" id="CLU_3281523_0_0_10"/>
<organism evidence="2 3">
    <name type="scientific">Porphyromonas catoniae F0037</name>
    <dbReference type="NCBI Taxonomy" id="1127696"/>
    <lineage>
        <taxon>Bacteria</taxon>
        <taxon>Pseudomonadati</taxon>
        <taxon>Bacteroidota</taxon>
        <taxon>Bacteroidia</taxon>
        <taxon>Bacteroidales</taxon>
        <taxon>Porphyromonadaceae</taxon>
        <taxon>Porphyromonas</taxon>
    </lineage>
</organism>
<evidence type="ECO:0000256" key="1">
    <source>
        <dbReference type="SAM" id="MobiDB-lite"/>
    </source>
</evidence>
<evidence type="ECO:0000313" key="2">
    <source>
        <dbReference type="EMBL" id="EKY00487.1"/>
    </source>
</evidence>
<gene>
    <name evidence="2" type="ORF">HMPREF9134_01470</name>
</gene>
<accession>L1NBA8</accession>
<comment type="caution">
    <text evidence="2">The sequence shown here is derived from an EMBL/GenBank/DDBJ whole genome shotgun (WGS) entry which is preliminary data.</text>
</comment>
<feature type="compositionally biased region" description="Basic and acidic residues" evidence="1">
    <location>
        <begin position="1"/>
        <end position="21"/>
    </location>
</feature>
<feature type="compositionally biased region" description="Polar residues" evidence="1">
    <location>
        <begin position="23"/>
        <end position="40"/>
    </location>
</feature>
<dbReference type="EMBL" id="AMEQ01000038">
    <property type="protein sequence ID" value="EKY00487.1"/>
    <property type="molecule type" value="Genomic_DNA"/>
</dbReference>
<feature type="non-terminal residue" evidence="2">
    <location>
        <position position="1"/>
    </location>
</feature>